<proteinExistence type="predicted"/>
<comment type="caution">
    <text evidence="1">The sequence shown here is derived from an EMBL/GenBank/DDBJ whole genome shotgun (WGS) entry which is preliminary data.</text>
</comment>
<dbReference type="Proteomes" id="UP000683925">
    <property type="component" value="Unassembled WGS sequence"/>
</dbReference>
<organism evidence="1 2">
    <name type="scientific">Paramecium octaurelia</name>
    <dbReference type="NCBI Taxonomy" id="43137"/>
    <lineage>
        <taxon>Eukaryota</taxon>
        <taxon>Sar</taxon>
        <taxon>Alveolata</taxon>
        <taxon>Ciliophora</taxon>
        <taxon>Intramacronucleata</taxon>
        <taxon>Oligohymenophorea</taxon>
        <taxon>Peniculida</taxon>
        <taxon>Parameciidae</taxon>
        <taxon>Paramecium</taxon>
    </lineage>
</organism>
<dbReference type="EMBL" id="CAJJDP010000181">
    <property type="protein sequence ID" value="CAD8214427.1"/>
    <property type="molecule type" value="Genomic_DNA"/>
</dbReference>
<protein>
    <submittedName>
        <fullName evidence="1">Uncharacterized protein</fullName>
    </submittedName>
</protein>
<gene>
    <name evidence="1" type="ORF">POCTA_138.1.T1770011</name>
</gene>
<sequence length="275" mass="29106">MNKRVQTTNANLSQQLEDLAQLIEPNVSHMLPAQAMLKLVVSMELMENVFSHYQLELLQELRPADKSNVKISLEEHQMLIACVSNGTSCIAKAACSTYKTITSCNGGGLENSKSTVCAFTPTGTDKVNGTCKTFTACADATKDKLACTTNPTCKWTENSTGTNCANHACDTFATGTDCQPIPSFDGTSSTVCVLQSGKCAAADPGTMTDSKICYTKSAYTYSWNAATNKCESCISGSVNPNNSNGTNNNTDNGTTTTDSAYILSVISLGLLGLMA</sequence>
<name>A0A8S1YP51_PAROT</name>
<dbReference type="OrthoDB" id="317413at2759"/>
<dbReference type="AlphaFoldDB" id="A0A8S1YP51"/>
<reference evidence="1" key="1">
    <citation type="submission" date="2021-01" db="EMBL/GenBank/DDBJ databases">
        <authorList>
            <consortium name="Genoscope - CEA"/>
            <person name="William W."/>
        </authorList>
    </citation>
    <scope>NUCLEOTIDE SEQUENCE</scope>
</reference>
<keyword evidence="2" id="KW-1185">Reference proteome</keyword>
<accession>A0A8S1YP51</accession>
<evidence type="ECO:0000313" key="2">
    <source>
        <dbReference type="Proteomes" id="UP000683925"/>
    </source>
</evidence>
<evidence type="ECO:0000313" key="1">
    <source>
        <dbReference type="EMBL" id="CAD8214427.1"/>
    </source>
</evidence>